<dbReference type="Pfam" id="PF14390">
    <property type="entry name" value="DUF4420"/>
    <property type="match status" value="1"/>
</dbReference>
<evidence type="ECO:0000313" key="1">
    <source>
        <dbReference type="EMBL" id="WTS14958.1"/>
    </source>
</evidence>
<name>A0AAU1UE25_9ACTN</name>
<dbReference type="EMBL" id="CP108195">
    <property type="protein sequence ID" value="WTS14958.1"/>
    <property type="molecule type" value="Genomic_DNA"/>
</dbReference>
<proteinExistence type="predicted"/>
<gene>
    <name evidence="1" type="ORF">OHU69_30310</name>
</gene>
<accession>A0AAU1UE25</accession>
<reference evidence="1" key="1">
    <citation type="submission" date="2022-10" db="EMBL/GenBank/DDBJ databases">
        <title>The complete genomes of actinobacterial strains from the NBC collection.</title>
        <authorList>
            <person name="Joergensen T.S."/>
            <person name="Alvarez Arevalo M."/>
            <person name="Sterndorff E.B."/>
            <person name="Faurdal D."/>
            <person name="Vuksanovic O."/>
            <person name="Mourched A.-S."/>
            <person name="Charusanti P."/>
            <person name="Shaw S."/>
            <person name="Blin K."/>
            <person name="Weber T."/>
        </authorList>
    </citation>
    <scope>NUCLEOTIDE SEQUENCE</scope>
    <source>
        <strain evidence="1">NBC_00119</strain>
    </source>
</reference>
<dbReference type="InterPro" id="IPR025534">
    <property type="entry name" value="DUF4420"/>
</dbReference>
<protein>
    <submittedName>
        <fullName evidence="1">PD-(D/E)XK motif protein</fullName>
    </submittedName>
</protein>
<sequence length="338" mass="37288">MSTDSWRGLLAERWAELEAEPVTSERRLRVADLSVGTDDGALMAAVDYEGHRHLLVPMKSRQQLRRGPDGPVLKLRKRPLEDEASYRTYADLGCLEQNLNDLFATLCSDVLDTAEQLPSNPVKALYRAMDRWKSLFRVQGAPLGGERIIGLFGELLVLVAMLERDPSAHRLWLGPSGHRHDFSSPHGAVEVKTSTRTEGPRARIHGLDQLEAPDGGPLHLAWFRLEAADSGTSLPELVDRALELCDDETSLRGLLSQVGYHPADVERYGETGFVTAEQRWYPVDKDFPRLTGRELAEVGVPVTVEDVAYSVDLSGTSPTPLPEEAIAAVLDALLQEPA</sequence>
<organism evidence="1">
    <name type="scientific">Streptomyces sp. NBC_00119</name>
    <dbReference type="NCBI Taxonomy" id="2975659"/>
    <lineage>
        <taxon>Bacteria</taxon>
        <taxon>Bacillati</taxon>
        <taxon>Actinomycetota</taxon>
        <taxon>Actinomycetes</taxon>
        <taxon>Kitasatosporales</taxon>
        <taxon>Streptomycetaceae</taxon>
        <taxon>Streptomyces</taxon>
    </lineage>
</organism>
<dbReference type="AlphaFoldDB" id="A0AAU1UE25"/>